<reference evidence="5" key="2">
    <citation type="submission" date="2022-04" db="EMBL/GenBank/DDBJ databases">
        <title>Functional analysis, diversity, and distribution of carbendazim hydrolases MheI and CbmA, responsible for the initial step in carbendazim degradation.</title>
        <authorList>
            <person name="Zhang M."/>
        </authorList>
    </citation>
    <scope>NUCLEOTIDE SEQUENCE</scope>
    <source>
        <strain evidence="5">Djl-6</strain>
    </source>
</reference>
<sequence length="103" mass="11801">MPNKRAFSFEFKVEVVQRFLAGETKVALAREFGLSSPKLIETWARKYRNEGEDGLRSKRVGRPPGSARSVPSEVARLRAENERLRAEVAYLGKLRALRAQERR</sequence>
<proteinExistence type="inferred from homology"/>
<dbReference type="PANTHER" id="PTHR33795:SF1">
    <property type="entry name" value="INSERTION ELEMENT IS150 PROTEIN INSJ"/>
    <property type="match status" value="1"/>
</dbReference>
<evidence type="ECO:0000313" key="6">
    <source>
        <dbReference type="Proteomes" id="UP000831484"/>
    </source>
</evidence>
<comment type="similarity">
    <text evidence="1">Belongs to the IS150/IS1296 orfA family.</text>
</comment>
<dbReference type="Pfam" id="PF13518">
    <property type="entry name" value="HTH_28"/>
    <property type="match status" value="1"/>
</dbReference>
<dbReference type="Gene3D" id="1.10.10.10">
    <property type="entry name" value="Winged helix-like DNA-binding domain superfamily/Winged helix DNA-binding domain"/>
    <property type="match status" value="1"/>
</dbReference>
<dbReference type="EMBL" id="CP096563">
    <property type="protein sequence ID" value="UPU45879.1"/>
    <property type="molecule type" value="Genomic_DNA"/>
</dbReference>
<feature type="domain" description="Insertion element IS150 protein InsJ-like helix-turn-helix" evidence="3">
    <location>
        <begin position="11"/>
        <end position="63"/>
    </location>
</feature>
<dbReference type="InterPro" id="IPR052057">
    <property type="entry name" value="IS150/IS1296_orfA-like"/>
</dbReference>
<dbReference type="SUPFAM" id="SSF46689">
    <property type="entry name" value="Homeodomain-like"/>
    <property type="match status" value="1"/>
</dbReference>
<evidence type="ECO:0000256" key="1">
    <source>
        <dbReference type="ARBA" id="ARBA00038232"/>
    </source>
</evidence>
<evidence type="ECO:0000313" key="5">
    <source>
        <dbReference type="EMBL" id="UPU46053.1"/>
    </source>
</evidence>
<dbReference type="Proteomes" id="UP000831484">
    <property type="component" value="Chromosome"/>
</dbReference>
<dbReference type="InterPro" id="IPR036388">
    <property type="entry name" value="WH-like_DNA-bd_sf"/>
</dbReference>
<reference evidence="6" key="1">
    <citation type="journal article" date="2022" name="Environ. Microbiol.">
        <title>Functional analysis, diversity, and distribution of carbendazim hydrolases MheI and CbmA, responsible for the initial step in carbendazim degradation.</title>
        <authorList>
            <person name="Zhang M."/>
            <person name="Bai X."/>
            <person name="Li Q."/>
            <person name="Zhang L."/>
            <person name="Zhu Q."/>
            <person name="Gao S."/>
            <person name="Ke Z."/>
            <person name="Jiang M."/>
            <person name="Hu J."/>
            <person name="Qiu J."/>
            <person name="Hong Q."/>
        </authorList>
    </citation>
    <scope>NUCLEOTIDE SEQUENCE [LARGE SCALE GENOMIC DNA]</scope>
    <source>
        <strain evidence="6">djl-6</strain>
    </source>
</reference>
<evidence type="ECO:0000256" key="2">
    <source>
        <dbReference type="SAM" id="MobiDB-lite"/>
    </source>
</evidence>
<protein>
    <submittedName>
        <fullName evidence="5">Helix-turn-helix domain-containing protein</fullName>
    </submittedName>
</protein>
<feature type="region of interest" description="Disordered" evidence="2">
    <location>
        <begin position="50"/>
        <end position="74"/>
    </location>
</feature>
<name>A0AB38RL92_RHOSG</name>
<keyword evidence="6" id="KW-1185">Reference proteome</keyword>
<evidence type="ECO:0000313" key="4">
    <source>
        <dbReference type="EMBL" id="UPU45879.1"/>
    </source>
</evidence>
<dbReference type="PANTHER" id="PTHR33795">
    <property type="entry name" value="INSERTION ELEMENT IS150 PROTEIN INSJ"/>
    <property type="match status" value="1"/>
</dbReference>
<evidence type="ECO:0000259" key="3">
    <source>
        <dbReference type="Pfam" id="PF13518"/>
    </source>
</evidence>
<organism evidence="5 6">
    <name type="scientific">Rhodococcus qingshengii JCM 15477</name>
    <dbReference type="NCBI Taxonomy" id="1303681"/>
    <lineage>
        <taxon>Bacteria</taxon>
        <taxon>Bacillati</taxon>
        <taxon>Actinomycetota</taxon>
        <taxon>Actinomycetes</taxon>
        <taxon>Mycobacteriales</taxon>
        <taxon>Nocardiaceae</taxon>
        <taxon>Rhodococcus</taxon>
        <taxon>Rhodococcus erythropolis group</taxon>
    </lineage>
</organism>
<dbReference type="AlphaFoldDB" id="A0AB38RL92"/>
<accession>A0AB38RL92</accession>
<dbReference type="InterPro" id="IPR009057">
    <property type="entry name" value="Homeodomain-like_sf"/>
</dbReference>
<dbReference type="RefSeq" id="WP_231915251.1">
    <property type="nucleotide sequence ID" value="NZ_CP096563.1"/>
</dbReference>
<gene>
    <name evidence="4" type="ORF">M0639_04695</name>
    <name evidence="5" type="ORF">M0639_19780</name>
</gene>
<dbReference type="EMBL" id="CP096563">
    <property type="protein sequence ID" value="UPU46053.1"/>
    <property type="molecule type" value="Genomic_DNA"/>
</dbReference>
<dbReference type="InterPro" id="IPR055247">
    <property type="entry name" value="InsJ-like_HTH"/>
</dbReference>